<gene>
    <name evidence="2" type="ORF">BKA14_002526</name>
</gene>
<dbReference type="Gene3D" id="3.30.750.24">
    <property type="entry name" value="STAS domain"/>
    <property type="match status" value="1"/>
</dbReference>
<dbReference type="PROSITE" id="PS50801">
    <property type="entry name" value="STAS"/>
    <property type="match status" value="1"/>
</dbReference>
<organism evidence="2 3">
    <name type="scientific">Paractinoplanes abujensis</name>
    <dbReference type="NCBI Taxonomy" id="882441"/>
    <lineage>
        <taxon>Bacteria</taxon>
        <taxon>Bacillati</taxon>
        <taxon>Actinomycetota</taxon>
        <taxon>Actinomycetes</taxon>
        <taxon>Micromonosporales</taxon>
        <taxon>Micromonosporaceae</taxon>
        <taxon>Paractinoplanes</taxon>
    </lineage>
</organism>
<evidence type="ECO:0000259" key="1">
    <source>
        <dbReference type="PROSITE" id="PS50801"/>
    </source>
</evidence>
<dbReference type="Proteomes" id="UP000542742">
    <property type="component" value="Unassembled WGS sequence"/>
</dbReference>
<protein>
    <submittedName>
        <fullName evidence="2">Anti-sigma B factor antagonist</fullName>
    </submittedName>
</protein>
<dbReference type="Pfam" id="PF01740">
    <property type="entry name" value="STAS"/>
    <property type="match status" value="1"/>
</dbReference>
<dbReference type="AlphaFoldDB" id="A0A7W7FZS2"/>
<reference evidence="2 3" key="1">
    <citation type="submission" date="2020-08" db="EMBL/GenBank/DDBJ databases">
        <title>Sequencing the genomes of 1000 actinobacteria strains.</title>
        <authorList>
            <person name="Klenk H.-P."/>
        </authorList>
    </citation>
    <scope>NUCLEOTIDE SEQUENCE [LARGE SCALE GENOMIC DNA]</scope>
    <source>
        <strain evidence="2 3">DSM 45518</strain>
    </source>
</reference>
<dbReference type="EMBL" id="JACHMF010000001">
    <property type="protein sequence ID" value="MBB4692378.1"/>
    <property type="molecule type" value="Genomic_DNA"/>
</dbReference>
<feature type="domain" description="STAS" evidence="1">
    <location>
        <begin position="1"/>
        <end position="106"/>
    </location>
</feature>
<comment type="caution">
    <text evidence="2">The sequence shown here is derived from an EMBL/GenBank/DDBJ whole genome shotgun (WGS) entry which is preliminary data.</text>
</comment>
<evidence type="ECO:0000313" key="3">
    <source>
        <dbReference type="Proteomes" id="UP000542742"/>
    </source>
</evidence>
<dbReference type="CDD" id="cd07043">
    <property type="entry name" value="STAS_anti-anti-sigma_factors"/>
    <property type="match status" value="1"/>
</dbReference>
<proteinExistence type="predicted"/>
<accession>A0A7W7FZS2</accession>
<keyword evidence="3" id="KW-1185">Reference proteome</keyword>
<dbReference type="SUPFAM" id="SSF52091">
    <property type="entry name" value="SpoIIaa-like"/>
    <property type="match status" value="1"/>
</dbReference>
<name>A0A7W7FZS2_9ACTN</name>
<dbReference type="GO" id="GO:0043856">
    <property type="term" value="F:anti-sigma factor antagonist activity"/>
    <property type="evidence" value="ECO:0007669"/>
    <property type="project" value="TreeGrafter"/>
</dbReference>
<evidence type="ECO:0000313" key="2">
    <source>
        <dbReference type="EMBL" id="MBB4692378.1"/>
    </source>
</evidence>
<dbReference type="InterPro" id="IPR036513">
    <property type="entry name" value="STAS_dom_sf"/>
</dbReference>
<dbReference type="PANTHER" id="PTHR33495">
    <property type="entry name" value="ANTI-SIGMA FACTOR ANTAGONIST TM_1081-RELATED-RELATED"/>
    <property type="match status" value="1"/>
</dbReference>
<dbReference type="RefSeq" id="WP_184951099.1">
    <property type="nucleotide sequence ID" value="NZ_BOMC01000078.1"/>
</dbReference>
<sequence>MIAVRHDVAVVTPSHDLVAESGDLLREALAVAVHDHRHVIVDMSAAPTIDSSGLSVLVRAHNDAKARGGTLSLAAPSRYVVTVLHTMKLHPVFPLYPDVDAALLVRQLEAETGAPAGPV</sequence>
<dbReference type="InterPro" id="IPR002645">
    <property type="entry name" value="STAS_dom"/>
</dbReference>
<dbReference type="PANTHER" id="PTHR33495:SF2">
    <property type="entry name" value="ANTI-SIGMA FACTOR ANTAGONIST TM_1081-RELATED"/>
    <property type="match status" value="1"/>
</dbReference>